<sequence length="293" mass="29914">MNASIVKTFFAFRLLTYISWVLTIAFVSNCYFNPAIQSIINPLESKSSSAGVLALLGGGANTSSSNIATLQVGGQLKSDGLNLVNGNLTVSYGSSSVRGVSVSTSTTTNSVGRFILSLKPGTPKISVTDANGNDLGSFELNVPAEGDITEKSNSSSLTISSLKRYTIEETPDLTNDDSSDSSVAFSLSSSTPASGEELTAAAVPSTTVTLNFSQSVDSSTISASTIQAINVTVPKMTLTLGSFSTNGTVVTFQLGNLLGGSPFLISLSSSIKSKSGSSLPVTTIPFTIAGGGG</sequence>
<feature type="region of interest" description="Disordered" evidence="2">
    <location>
        <begin position="170"/>
        <end position="191"/>
    </location>
</feature>
<evidence type="ECO:0008006" key="6">
    <source>
        <dbReference type="Google" id="ProtNLM"/>
    </source>
</evidence>
<feature type="compositionally biased region" description="Acidic residues" evidence="2">
    <location>
        <begin position="170"/>
        <end position="179"/>
    </location>
</feature>
<evidence type="ECO:0000313" key="5">
    <source>
        <dbReference type="Proteomes" id="UP000245263"/>
    </source>
</evidence>
<dbReference type="InterPro" id="IPR014755">
    <property type="entry name" value="Cu-Rt/internalin_Ig-like"/>
</dbReference>
<reference evidence="4 5" key="1">
    <citation type="submission" date="2021-08" db="EMBL/GenBank/DDBJ databases">
        <title>Complete genome sequence of Leptospira kobayashii strain E30.</title>
        <authorList>
            <person name="Nakao R."/>
            <person name="Nakamura S."/>
            <person name="Masuzawa T."/>
            <person name="Koizumi N."/>
        </authorList>
    </citation>
    <scope>NUCLEOTIDE SEQUENCE [LARGE SCALE GENOMIC DNA]</scope>
    <source>
        <strain evidence="4 5">E30</strain>
    </source>
</reference>
<keyword evidence="5" id="KW-1185">Reference proteome</keyword>
<dbReference type="Gene3D" id="2.60.40.1220">
    <property type="match status" value="1"/>
</dbReference>
<keyword evidence="3" id="KW-1133">Transmembrane helix</keyword>
<evidence type="ECO:0000256" key="2">
    <source>
        <dbReference type="SAM" id="MobiDB-lite"/>
    </source>
</evidence>
<feature type="transmembrane region" description="Helical" evidence="3">
    <location>
        <begin position="12"/>
        <end position="32"/>
    </location>
</feature>
<keyword evidence="3" id="KW-0472">Membrane</keyword>
<gene>
    <name evidence="4" type="ORF">LPTSP3_g04860</name>
</gene>
<feature type="compositionally biased region" description="Low complexity" evidence="2">
    <location>
        <begin position="180"/>
        <end position="190"/>
    </location>
</feature>
<dbReference type="RefSeq" id="WP_109020009.1">
    <property type="nucleotide sequence ID" value="NZ_AP025028.1"/>
</dbReference>
<accession>A0ABN6KD69</accession>
<evidence type="ECO:0000256" key="3">
    <source>
        <dbReference type="SAM" id="Phobius"/>
    </source>
</evidence>
<keyword evidence="3" id="KW-0812">Transmembrane</keyword>
<proteinExistence type="predicted"/>
<protein>
    <recommendedName>
        <fullName evidence="6">SbsA Ig-like domain-containing protein</fullName>
    </recommendedName>
</protein>
<dbReference type="Proteomes" id="UP000245263">
    <property type="component" value="Chromosome 1"/>
</dbReference>
<organism evidence="4 5">
    <name type="scientific">Leptospira kobayashii</name>
    <dbReference type="NCBI Taxonomy" id="1917830"/>
    <lineage>
        <taxon>Bacteria</taxon>
        <taxon>Pseudomonadati</taxon>
        <taxon>Spirochaetota</taxon>
        <taxon>Spirochaetia</taxon>
        <taxon>Leptospirales</taxon>
        <taxon>Leptospiraceae</taxon>
        <taxon>Leptospira</taxon>
    </lineage>
</organism>
<dbReference type="EMBL" id="AP025028">
    <property type="protein sequence ID" value="BDA77556.1"/>
    <property type="molecule type" value="Genomic_DNA"/>
</dbReference>
<evidence type="ECO:0000256" key="1">
    <source>
        <dbReference type="ARBA" id="ARBA00022729"/>
    </source>
</evidence>
<evidence type="ECO:0000313" key="4">
    <source>
        <dbReference type="EMBL" id="BDA77556.1"/>
    </source>
</evidence>
<keyword evidence="1" id="KW-0732">Signal</keyword>
<name>A0ABN6KD69_9LEPT</name>